<reference evidence="5 6" key="1">
    <citation type="submission" date="2019-08" db="EMBL/GenBank/DDBJ databases">
        <title>Seonamhaeicola sediminis sp. nov., isolated from marine sediment.</title>
        <authorList>
            <person name="Cao W.R."/>
        </authorList>
    </citation>
    <scope>NUCLEOTIDE SEQUENCE [LARGE SCALE GENOMIC DNA]</scope>
    <source>
        <strain evidence="5 6">1505</strain>
    </source>
</reference>
<keyword evidence="3" id="KW-0732">Signal</keyword>
<name>A0A5C7GLU4_9FLAO</name>
<proteinExistence type="predicted"/>
<evidence type="ECO:0000313" key="6">
    <source>
        <dbReference type="Proteomes" id="UP000321080"/>
    </source>
</evidence>
<organism evidence="5 6">
    <name type="scientific">Seonamhaeicola maritimus</name>
    <dbReference type="NCBI Taxonomy" id="2591822"/>
    <lineage>
        <taxon>Bacteria</taxon>
        <taxon>Pseudomonadati</taxon>
        <taxon>Bacteroidota</taxon>
        <taxon>Flavobacteriia</taxon>
        <taxon>Flavobacteriales</taxon>
        <taxon>Flavobacteriaceae</taxon>
    </lineage>
</organism>
<dbReference type="GO" id="GO:0019867">
    <property type="term" value="C:outer membrane"/>
    <property type="evidence" value="ECO:0007669"/>
    <property type="project" value="InterPro"/>
</dbReference>
<protein>
    <submittedName>
        <fullName evidence="5">BamA/TamA family outer membrane protein</fullName>
    </submittedName>
</protein>
<feature type="chain" id="PRO_5022668207" evidence="3">
    <location>
        <begin position="20"/>
        <end position="371"/>
    </location>
</feature>
<comment type="subcellular location">
    <subcellularLocation>
        <location evidence="1">Membrane</location>
    </subcellularLocation>
</comment>
<dbReference type="RefSeq" id="WP_147766756.1">
    <property type="nucleotide sequence ID" value="NZ_VRKQ01000008.1"/>
</dbReference>
<evidence type="ECO:0000313" key="5">
    <source>
        <dbReference type="EMBL" id="TXG39230.1"/>
    </source>
</evidence>
<evidence type="ECO:0000259" key="4">
    <source>
        <dbReference type="Pfam" id="PF01103"/>
    </source>
</evidence>
<accession>A0A5C7GLU4</accession>
<dbReference type="OrthoDB" id="9771071at2"/>
<sequence>MKKTTLYILLIFFSFTALAQRKDENNLVKIDTISTTKNYQLIAIPIAFYTPETGFGFGGGGQLFFLNKKNTFKNRLSNVLFSGIYTLNKQIMFEITPQIYFGSGNYFIDAHYLLEVYPNLFWGIGNNTSDENEEVYNQTTHALNISFLKRLPPDLNFGFQFIFKNHEVTEIAEGGILDTQNVIGSKRTVVAGLGAVFNYDTRDNTGSPNKGFYYQAKAQFSSELFGATSGFNKFILDLREYQPISSRSLLAFQLYIENNYGDVPFQALASYGGGNRARGYFFGRFLDKQMYVSQIEYRWRFKPRWTINAYGLFGEVAEKPEDFFSINNLKPSFGFGTRYKIFKDKDTWLRFDIGSGIDGNSGIYFGINEAF</sequence>
<comment type="caution">
    <text evidence="5">The sequence shown here is derived from an EMBL/GenBank/DDBJ whole genome shotgun (WGS) entry which is preliminary data.</text>
</comment>
<dbReference type="Proteomes" id="UP000321080">
    <property type="component" value="Unassembled WGS sequence"/>
</dbReference>
<feature type="signal peptide" evidence="3">
    <location>
        <begin position="1"/>
        <end position="19"/>
    </location>
</feature>
<feature type="domain" description="Bacterial surface antigen (D15)" evidence="4">
    <location>
        <begin position="127"/>
        <end position="312"/>
    </location>
</feature>
<keyword evidence="2" id="KW-0472">Membrane</keyword>
<dbReference type="InterPro" id="IPR000184">
    <property type="entry name" value="Bac_surfAg_D15"/>
</dbReference>
<dbReference type="EMBL" id="VRKQ01000008">
    <property type="protein sequence ID" value="TXG39230.1"/>
    <property type="molecule type" value="Genomic_DNA"/>
</dbReference>
<evidence type="ECO:0000256" key="3">
    <source>
        <dbReference type="SAM" id="SignalP"/>
    </source>
</evidence>
<gene>
    <name evidence="5" type="ORF">FUA22_04965</name>
</gene>
<dbReference type="Gene3D" id="2.40.160.50">
    <property type="entry name" value="membrane protein fhac: a member of the omp85/tpsb transporter family"/>
    <property type="match status" value="1"/>
</dbReference>
<evidence type="ECO:0000256" key="2">
    <source>
        <dbReference type="ARBA" id="ARBA00023136"/>
    </source>
</evidence>
<keyword evidence="6" id="KW-1185">Reference proteome</keyword>
<dbReference type="Pfam" id="PF01103">
    <property type="entry name" value="Omp85"/>
    <property type="match status" value="1"/>
</dbReference>
<dbReference type="AlphaFoldDB" id="A0A5C7GLU4"/>
<evidence type="ECO:0000256" key="1">
    <source>
        <dbReference type="ARBA" id="ARBA00004370"/>
    </source>
</evidence>